<feature type="chain" id="PRO_5002208392" evidence="1">
    <location>
        <begin position="27"/>
        <end position="570"/>
    </location>
</feature>
<reference evidence="3 4" key="1">
    <citation type="submission" date="2014-04" db="EMBL/GenBank/DDBJ databases">
        <title>Evolutionary Origins and Diversification of the Mycorrhizal Mutualists.</title>
        <authorList>
            <consortium name="DOE Joint Genome Institute"/>
            <consortium name="Mycorrhizal Genomics Consortium"/>
            <person name="Kohler A."/>
            <person name="Kuo A."/>
            <person name="Nagy L.G."/>
            <person name="Floudas D."/>
            <person name="Copeland A."/>
            <person name="Barry K.W."/>
            <person name="Cichocki N."/>
            <person name="Veneault-Fourrey C."/>
            <person name="LaButti K."/>
            <person name="Lindquist E.A."/>
            <person name="Lipzen A."/>
            <person name="Lundell T."/>
            <person name="Morin E."/>
            <person name="Murat C."/>
            <person name="Riley R."/>
            <person name="Ohm R."/>
            <person name="Sun H."/>
            <person name="Tunlid A."/>
            <person name="Henrissat B."/>
            <person name="Grigoriev I.V."/>
            <person name="Hibbett D.S."/>
            <person name="Martin F."/>
        </authorList>
    </citation>
    <scope>NUCLEOTIDE SEQUENCE [LARGE SCALE GENOMIC DNA]</scope>
    <source>
        <strain evidence="3 4">FD-317 M1</strain>
    </source>
</reference>
<dbReference type="HOGENOM" id="CLU_023945_1_0_1"/>
<evidence type="ECO:0000313" key="4">
    <source>
        <dbReference type="Proteomes" id="UP000053593"/>
    </source>
</evidence>
<evidence type="ECO:0000313" key="3">
    <source>
        <dbReference type="EMBL" id="KIK62124.1"/>
    </source>
</evidence>
<dbReference type="PANTHER" id="PTHR36183:SF2">
    <property type="entry name" value="BETA-GLUCURONIDASE C-TERMINAL DOMAIN-CONTAINING PROTEIN"/>
    <property type="match status" value="1"/>
</dbReference>
<dbReference type="InterPro" id="IPR017853">
    <property type="entry name" value="GH"/>
</dbReference>
<feature type="domain" description="Beta-glucuronidase C-terminal" evidence="2">
    <location>
        <begin position="430"/>
        <end position="519"/>
    </location>
</feature>
<protein>
    <submittedName>
        <fullName evidence="3">Glycoside hydrolase family 79 protein</fullName>
    </submittedName>
</protein>
<dbReference type="Gene3D" id="3.20.20.80">
    <property type="entry name" value="Glycosidases"/>
    <property type="match status" value="1"/>
</dbReference>
<dbReference type="Proteomes" id="UP000053593">
    <property type="component" value="Unassembled WGS sequence"/>
</dbReference>
<dbReference type="AlphaFoldDB" id="A0A0D0CHK3"/>
<gene>
    <name evidence="3" type="ORF">GYMLUDRAFT_994852</name>
</gene>
<dbReference type="PANTHER" id="PTHR36183">
    <property type="entry name" value="BETA-GLUCURONIDASE"/>
    <property type="match status" value="1"/>
</dbReference>
<proteinExistence type="predicted"/>
<evidence type="ECO:0000259" key="2">
    <source>
        <dbReference type="Pfam" id="PF16862"/>
    </source>
</evidence>
<dbReference type="Gene3D" id="2.60.40.1180">
    <property type="entry name" value="Golgi alpha-mannosidase II"/>
    <property type="match status" value="1"/>
</dbReference>
<accession>A0A0D0CHK3</accession>
<dbReference type="SUPFAM" id="SSF51445">
    <property type="entry name" value="(Trans)glycosidases"/>
    <property type="match status" value="1"/>
</dbReference>
<dbReference type="InterPro" id="IPR013780">
    <property type="entry name" value="Glyco_hydro_b"/>
</dbReference>
<keyword evidence="3" id="KW-0378">Hydrolase</keyword>
<keyword evidence="1" id="KW-0732">Signal</keyword>
<dbReference type="EMBL" id="KN834768">
    <property type="protein sequence ID" value="KIK62124.1"/>
    <property type="molecule type" value="Genomic_DNA"/>
</dbReference>
<dbReference type="InterPro" id="IPR052974">
    <property type="entry name" value="GH79_Enzymes"/>
</dbReference>
<organism evidence="3 4">
    <name type="scientific">Collybiopsis luxurians FD-317 M1</name>
    <dbReference type="NCBI Taxonomy" id="944289"/>
    <lineage>
        <taxon>Eukaryota</taxon>
        <taxon>Fungi</taxon>
        <taxon>Dikarya</taxon>
        <taxon>Basidiomycota</taxon>
        <taxon>Agaricomycotina</taxon>
        <taxon>Agaricomycetes</taxon>
        <taxon>Agaricomycetidae</taxon>
        <taxon>Agaricales</taxon>
        <taxon>Marasmiineae</taxon>
        <taxon>Omphalotaceae</taxon>
        <taxon>Collybiopsis</taxon>
        <taxon>Collybiopsis luxurians</taxon>
    </lineage>
</organism>
<keyword evidence="4" id="KW-1185">Reference proteome</keyword>
<dbReference type="Pfam" id="PF16862">
    <property type="entry name" value="Glyco_hydro_79C"/>
    <property type="match status" value="1"/>
</dbReference>
<feature type="signal peptide" evidence="1">
    <location>
        <begin position="1"/>
        <end position="26"/>
    </location>
</feature>
<dbReference type="GO" id="GO:0016787">
    <property type="term" value="F:hydrolase activity"/>
    <property type="evidence" value="ECO:0007669"/>
    <property type="project" value="UniProtKB-KW"/>
</dbReference>
<evidence type="ECO:0000256" key="1">
    <source>
        <dbReference type="SAM" id="SignalP"/>
    </source>
</evidence>
<name>A0A0D0CHK3_9AGAR</name>
<dbReference type="OrthoDB" id="2796951at2759"/>
<dbReference type="InterPro" id="IPR031728">
    <property type="entry name" value="GlcAase_C"/>
</dbReference>
<sequence>MLMNSAAIAALTLLYSSITNLPSVHCITVTFPEAPPHNATLNVVKDNFLGVSYELASFDTLWGTTADAVPEAMQNYMHNLNRRTSNPLRIRVGGNAMDGSTYVPSMTDKMLVLTDPNAYFNDQPTDFGPVLFDVLNAMADKAGEMQFIIGLSMRSPENDSNVVELAQAAESKLGDRLDAMLLGNEPDLYAGHGERDAYNISAYIPEIAKVMEDMRSQKLLDKSILGGPTICCSWGLGDVLNAGLKDDGYKYFTLQHYPNNACSGLNDKNTNMSYYLSHSNVYTFTSWNEDGISIAKSLNTPVLLTEYNSVSCGGSNISNTFGMTLWAIDAGLQSAAQNFSAVYIHTREFGVTYNLFDPPSANNSLDSNWRTGTTYYAALFLSEVMSTSSSSSGTIVADLNVNNSIYSPTATVAAYGLWAADDSSSNSASSDSRDKLVLINFGTNTSATAQSFDIPAPSGSDTTIQYRILSAPSVFEDTNITWAGQTVHQDGLLNGTQETQTLDCKGGCTIEVPGPGAVLVLLGDRSSFYIDPPPPSTYETNGVGRGLRSFDVAHVVALMVVVAGSLVGFA</sequence>